<sequence length="130" mass="14945">MLRPVNLPMHPFRALHQQPWALSSAIPPRIDPSSLVEEENSPYYTPPNFIPRKSVRPFMTGIRLRPILGMEADRRCGLQGTSISSSNHHLLSKHCCQSKWRWSNERYVAVKIKCQDHPQTTASDVELEIM</sequence>
<gene>
    <name evidence="1" type="ORF">BDW59DRAFT_153090</name>
</gene>
<dbReference type="Proteomes" id="UP001610335">
    <property type="component" value="Unassembled WGS sequence"/>
</dbReference>
<name>A0ABR4HPY6_9EURO</name>
<organism evidence="1 2">
    <name type="scientific">Aspergillus cavernicola</name>
    <dbReference type="NCBI Taxonomy" id="176166"/>
    <lineage>
        <taxon>Eukaryota</taxon>
        <taxon>Fungi</taxon>
        <taxon>Dikarya</taxon>
        <taxon>Ascomycota</taxon>
        <taxon>Pezizomycotina</taxon>
        <taxon>Eurotiomycetes</taxon>
        <taxon>Eurotiomycetidae</taxon>
        <taxon>Eurotiales</taxon>
        <taxon>Aspergillaceae</taxon>
        <taxon>Aspergillus</taxon>
        <taxon>Aspergillus subgen. Nidulantes</taxon>
    </lineage>
</organism>
<accession>A0ABR4HPY6</accession>
<evidence type="ECO:0000313" key="2">
    <source>
        <dbReference type="Proteomes" id="UP001610335"/>
    </source>
</evidence>
<proteinExistence type="predicted"/>
<reference evidence="1 2" key="1">
    <citation type="submission" date="2024-07" db="EMBL/GenBank/DDBJ databases">
        <title>Section-level genome sequencing and comparative genomics of Aspergillus sections Usti and Cavernicolus.</title>
        <authorList>
            <consortium name="Lawrence Berkeley National Laboratory"/>
            <person name="Nybo J.L."/>
            <person name="Vesth T.C."/>
            <person name="Theobald S."/>
            <person name="Frisvad J.C."/>
            <person name="Larsen T.O."/>
            <person name="Kjaerboelling I."/>
            <person name="Rothschild-Mancinelli K."/>
            <person name="Lyhne E.K."/>
            <person name="Kogle M.E."/>
            <person name="Barry K."/>
            <person name="Clum A."/>
            <person name="Na H."/>
            <person name="Ledsgaard L."/>
            <person name="Lin J."/>
            <person name="Lipzen A."/>
            <person name="Kuo A."/>
            <person name="Riley R."/>
            <person name="Mondo S."/>
            <person name="LaButti K."/>
            <person name="Haridas S."/>
            <person name="Pangalinan J."/>
            <person name="Salamov A.A."/>
            <person name="Simmons B.A."/>
            <person name="Magnuson J.K."/>
            <person name="Chen J."/>
            <person name="Drula E."/>
            <person name="Henrissat B."/>
            <person name="Wiebenga A."/>
            <person name="Lubbers R.J."/>
            <person name="Gomes A.C."/>
            <person name="Makela M.R."/>
            <person name="Stajich J."/>
            <person name="Grigoriev I.V."/>
            <person name="Mortensen U.H."/>
            <person name="De vries R.P."/>
            <person name="Baker S.E."/>
            <person name="Andersen M.R."/>
        </authorList>
    </citation>
    <scope>NUCLEOTIDE SEQUENCE [LARGE SCALE GENOMIC DNA]</scope>
    <source>
        <strain evidence="1 2">CBS 600.67</strain>
    </source>
</reference>
<protein>
    <submittedName>
        <fullName evidence="1">Uncharacterized protein</fullName>
    </submittedName>
</protein>
<evidence type="ECO:0000313" key="1">
    <source>
        <dbReference type="EMBL" id="KAL2816807.1"/>
    </source>
</evidence>
<comment type="caution">
    <text evidence="1">The sequence shown here is derived from an EMBL/GenBank/DDBJ whole genome shotgun (WGS) entry which is preliminary data.</text>
</comment>
<keyword evidence="2" id="KW-1185">Reference proteome</keyword>
<dbReference type="EMBL" id="JBFXLS010000098">
    <property type="protein sequence ID" value="KAL2816807.1"/>
    <property type="molecule type" value="Genomic_DNA"/>
</dbReference>